<proteinExistence type="predicted"/>
<evidence type="ECO:0000313" key="2">
    <source>
        <dbReference type="Proteomes" id="UP001430953"/>
    </source>
</evidence>
<dbReference type="Proteomes" id="UP001430953">
    <property type="component" value="Unassembled WGS sequence"/>
</dbReference>
<protein>
    <submittedName>
        <fullName evidence="1">Uncharacterized protein</fullName>
    </submittedName>
</protein>
<name>A0AAW2FK36_9HYME</name>
<dbReference type="AlphaFoldDB" id="A0AAW2FK36"/>
<sequence length="198" mass="22306">MFAGRERLNLLKSLPPVTSVSWNASRRIRERREGRVAKEDRAWLPSDLTSKVRVSIQADRGGAGFALLPQQHGNNNGGNNGPNNVGARFRARFRAALQPFSVLRPFYERRAAFSYGGSATGILAVRKIERRRTRQEEGKDEKGKRLEQGATRVFTPSMSFDDLLEIVTADLSPTSGECEDAEESHLSLRRTRRCTYRN</sequence>
<evidence type="ECO:0000313" key="1">
    <source>
        <dbReference type="EMBL" id="KAL0115136.1"/>
    </source>
</evidence>
<reference evidence="1 2" key="1">
    <citation type="submission" date="2023-03" db="EMBL/GenBank/DDBJ databases">
        <title>High recombination rates correlate with genetic variation in Cardiocondyla obscurior ants.</title>
        <authorList>
            <person name="Errbii M."/>
        </authorList>
    </citation>
    <scope>NUCLEOTIDE SEQUENCE [LARGE SCALE GENOMIC DNA]</scope>
    <source>
        <strain evidence="1">Alpha-2009</strain>
        <tissue evidence="1">Whole body</tissue>
    </source>
</reference>
<keyword evidence="2" id="KW-1185">Reference proteome</keyword>
<accession>A0AAW2FK36</accession>
<organism evidence="1 2">
    <name type="scientific">Cardiocondyla obscurior</name>
    <dbReference type="NCBI Taxonomy" id="286306"/>
    <lineage>
        <taxon>Eukaryota</taxon>
        <taxon>Metazoa</taxon>
        <taxon>Ecdysozoa</taxon>
        <taxon>Arthropoda</taxon>
        <taxon>Hexapoda</taxon>
        <taxon>Insecta</taxon>
        <taxon>Pterygota</taxon>
        <taxon>Neoptera</taxon>
        <taxon>Endopterygota</taxon>
        <taxon>Hymenoptera</taxon>
        <taxon>Apocrita</taxon>
        <taxon>Aculeata</taxon>
        <taxon>Formicoidea</taxon>
        <taxon>Formicidae</taxon>
        <taxon>Myrmicinae</taxon>
        <taxon>Cardiocondyla</taxon>
    </lineage>
</organism>
<dbReference type="EMBL" id="JADYXP020000010">
    <property type="protein sequence ID" value="KAL0115136.1"/>
    <property type="molecule type" value="Genomic_DNA"/>
</dbReference>
<comment type="caution">
    <text evidence="1">The sequence shown here is derived from an EMBL/GenBank/DDBJ whole genome shotgun (WGS) entry which is preliminary data.</text>
</comment>
<gene>
    <name evidence="1" type="ORF">PUN28_010614</name>
</gene>